<protein>
    <submittedName>
        <fullName evidence="1">Uncharacterized protein</fullName>
    </submittedName>
</protein>
<proteinExistence type="predicted"/>
<keyword evidence="2" id="KW-1185">Reference proteome</keyword>
<comment type="caution">
    <text evidence="1">The sequence shown here is derived from an EMBL/GenBank/DDBJ whole genome shotgun (WGS) entry which is preliminary data.</text>
</comment>
<sequence length="44" mass="4875">MNGGPIFGFWVEIKNPFMLGDRIANHHASNKADHRMSVAHPDAS</sequence>
<reference evidence="1 2" key="1">
    <citation type="submission" date="2013-02" db="EMBL/GenBank/DDBJ databases">
        <authorList>
            <person name="Genoscope - CEA"/>
        </authorList>
    </citation>
    <scope>NUCLEOTIDE SEQUENCE [LARGE SCALE GENOMIC DNA]</scope>
    <source>
        <strain evidence="1 2">STM 2683</strain>
    </source>
</reference>
<evidence type="ECO:0000313" key="2">
    <source>
        <dbReference type="Proteomes" id="UP000012062"/>
    </source>
</evidence>
<dbReference type="Proteomes" id="UP000012062">
    <property type="component" value="Unassembled WGS sequence"/>
</dbReference>
<dbReference type="AlphaFoldDB" id="M5F9Q2"/>
<dbReference type="EMBL" id="CAUM01000147">
    <property type="protein sequence ID" value="CCV08646.1"/>
    <property type="molecule type" value="Genomic_DNA"/>
</dbReference>
<organism evidence="1 2">
    <name type="scientific">Mesorhizobium metallidurans STM 2683</name>
    <dbReference type="NCBI Taxonomy" id="1297569"/>
    <lineage>
        <taxon>Bacteria</taxon>
        <taxon>Pseudomonadati</taxon>
        <taxon>Pseudomonadota</taxon>
        <taxon>Alphaproteobacteria</taxon>
        <taxon>Hyphomicrobiales</taxon>
        <taxon>Phyllobacteriaceae</taxon>
        <taxon>Mesorhizobium</taxon>
    </lineage>
</organism>
<accession>M5F9Q2</accession>
<gene>
    <name evidence="1" type="ORF">MESS2_770021</name>
</gene>
<name>M5F9Q2_9HYPH</name>
<evidence type="ECO:0000313" key="1">
    <source>
        <dbReference type="EMBL" id="CCV08646.1"/>
    </source>
</evidence>